<dbReference type="Proteomes" id="UP000022447">
    <property type="component" value="Unassembled WGS sequence"/>
</dbReference>
<keyword evidence="3" id="KW-1185">Reference proteome</keyword>
<evidence type="ECO:0000256" key="1">
    <source>
        <dbReference type="SAM" id="MobiDB-lite"/>
    </source>
</evidence>
<evidence type="ECO:0000313" key="2">
    <source>
        <dbReference type="EMBL" id="ETX13285.1"/>
    </source>
</evidence>
<organism evidence="2 3">
    <name type="scientific">Roseivivax halodurans JCM 10272</name>
    <dbReference type="NCBI Taxonomy" id="1449350"/>
    <lineage>
        <taxon>Bacteria</taxon>
        <taxon>Pseudomonadati</taxon>
        <taxon>Pseudomonadota</taxon>
        <taxon>Alphaproteobacteria</taxon>
        <taxon>Rhodobacterales</taxon>
        <taxon>Roseobacteraceae</taxon>
        <taxon>Roseivivax</taxon>
    </lineage>
</organism>
<reference evidence="2 3" key="1">
    <citation type="submission" date="2014-01" db="EMBL/GenBank/DDBJ databases">
        <title>Roseivivax halodurans JCM 10272 Genome Sequencing.</title>
        <authorList>
            <person name="Lai Q."/>
            <person name="Li G."/>
            <person name="Shao Z."/>
        </authorList>
    </citation>
    <scope>NUCLEOTIDE SEQUENCE [LARGE SCALE GENOMIC DNA]</scope>
    <source>
        <strain evidence="2 3">JCM 10272</strain>
    </source>
</reference>
<feature type="compositionally biased region" description="Basic and acidic residues" evidence="1">
    <location>
        <begin position="72"/>
        <end position="92"/>
    </location>
</feature>
<dbReference type="STRING" id="1449350.OCH239_12315"/>
<evidence type="ECO:0000313" key="3">
    <source>
        <dbReference type="Proteomes" id="UP000022447"/>
    </source>
</evidence>
<accession>X7EBP8</accession>
<dbReference type="AlphaFoldDB" id="X7EBP8"/>
<comment type="caution">
    <text evidence="2">The sequence shown here is derived from an EMBL/GenBank/DDBJ whole genome shotgun (WGS) entry which is preliminary data.</text>
</comment>
<name>X7EBP8_9RHOB</name>
<protein>
    <submittedName>
        <fullName evidence="2">Uncharacterized protein</fullName>
    </submittedName>
</protein>
<gene>
    <name evidence="2" type="ORF">OCH239_12315</name>
</gene>
<dbReference type="EMBL" id="JALZ01000030">
    <property type="protein sequence ID" value="ETX13285.1"/>
    <property type="molecule type" value="Genomic_DNA"/>
</dbReference>
<proteinExistence type="predicted"/>
<feature type="region of interest" description="Disordered" evidence="1">
    <location>
        <begin position="54"/>
        <end position="92"/>
    </location>
</feature>
<sequence length="92" mass="9758">MIAAVAGTTTMTDTGRAERSLSLAATAGMAKRTIIPRLGPISSLFEARLDRDRADFSEDAGPNRHGVSGAGENRRGERRGPEASTGTEDREQ</sequence>